<dbReference type="InterPro" id="IPR058625">
    <property type="entry name" value="MdtA-like_BSH"/>
</dbReference>
<evidence type="ECO:0000256" key="2">
    <source>
        <dbReference type="ARBA" id="ARBA00009477"/>
    </source>
</evidence>
<feature type="coiled-coil region" evidence="6">
    <location>
        <begin position="121"/>
        <end position="181"/>
    </location>
</feature>
<organism evidence="10 11">
    <name type="scientific">Congregibacter brevis</name>
    <dbReference type="NCBI Taxonomy" id="3081201"/>
    <lineage>
        <taxon>Bacteria</taxon>
        <taxon>Pseudomonadati</taxon>
        <taxon>Pseudomonadota</taxon>
        <taxon>Gammaproteobacteria</taxon>
        <taxon>Cellvibrionales</taxon>
        <taxon>Halieaceae</taxon>
        <taxon>Congregibacter</taxon>
    </lineage>
</organism>
<dbReference type="PANTHER" id="PTHR30386:SF26">
    <property type="entry name" value="TRANSPORT PROTEIN COMB"/>
    <property type="match status" value="1"/>
</dbReference>
<dbReference type="Gene3D" id="2.40.30.170">
    <property type="match status" value="1"/>
</dbReference>
<keyword evidence="6" id="KW-0175">Coiled coil</keyword>
<accession>A0ABZ0IAR8</accession>
<comment type="similarity">
    <text evidence="2">Belongs to the membrane fusion protein (MFP) (TC 8.A.1) family.</text>
</comment>
<feature type="transmembrane region" description="Helical" evidence="7">
    <location>
        <begin position="20"/>
        <end position="36"/>
    </location>
</feature>
<dbReference type="Gene3D" id="2.40.50.100">
    <property type="match status" value="1"/>
</dbReference>
<evidence type="ECO:0000259" key="9">
    <source>
        <dbReference type="Pfam" id="PF25954"/>
    </source>
</evidence>
<evidence type="ECO:0000256" key="5">
    <source>
        <dbReference type="ARBA" id="ARBA00023136"/>
    </source>
</evidence>
<name>A0ABZ0IAR8_9GAMM</name>
<dbReference type="Pfam" id="PF25954">
    <property type="entry name" value="Beta-barrel_RND_2"/>
    <property type="match status" value="1"/>
</dbReference>
<evidence type="ECO:0000256" key="7">
    <source>
        <dbReference type="SAM" id="Phobius"/>
    </source>
</evidence>
<dbReference type="InterPro" id="IPR058792">
    <property type="entry name" value="Beta-barrel_RND_2"/>
</dbReference>
<feature type="domain" description="CusB-like beta-barrel" evidence="9">
    <location>
        <begin position="246"/>
        <end position="285"/>
    </location>
</feature>
<dbReference type="Gene3D" id="1.10.287.470">
    <property type="entry name" value="Helix hairpin bin"/>
    <property type="match status" value="2"/>
</dbReference>
<dbReference type="InterPro" id="IPR050739">
    <property type="entry name" value="MFP"/>
</dbReference>
<dbReference type="SUPFAM" id="SSF111369">
    <property type="entry name" value="HlyD-like secretion proteins"/>
    <property type="match status" value="2"/>
</dbReference>
<evidence type="ECO:0000256" key="3">
    <source>
        <dbReference type="ARBA" id="ARBA00022692"/>
    </source>
</evidence>
<evidence type="ECO:0000259" key="8">
    <source>
        <dbReference type="Pfam" id="PF25917"/>
    </source>
</evidence>
<gene>
    <name evidence="10" type="ORF">R0137_15360</name>
</gene>
<protein>
    <submittedName>
        <fullName evidence="10">HlyD family secretion protein</fullName>
    </submittedName>
</protein>
<dbReference type="EMBL" id="CP136865">
    <property type="protein sequence ID" value="WOJ96609.1"/>
    <property type="molecule type" value="Genomic_DNA"/>
</dbReference>
<dbReference type="RefSeq" id="WP_407327288.1">
    <property type="nucleotide sequence ID" value="NZ_CP136865.1"/>
</dbReference>
<keyword evidence="4 7" id="KW-1133">Transmembrane helix</keyword>
<dbReference type="Pfam" id="PF25917">
    <property type="entry name" value="BSH_RND"/>
    <property type="match status" value="1"/>
</dbReference>
<evidence type="ECO:0000313" key="10">
    <source>
        <dbReference type="EMBL" id="WOJ96609.1"/>
    </source>
</evidence>
<evidence type="ECO:0000256" key="1">
    <source>
        <dbReference type="ARBA" id="ARBA00004167"/>
    </source>
</evidence>
<keyword evidence="3 7" id="KW-0812">Transmembrane</keyword>
<evidence type="ECO:0000313" key="11">
    <source>
        <dbReference type="Proteomes" id="UP001626549"/>
    </source>
</evidence>
<sequence length="369" mass="39802">MSDIEAGAEESSAPAMKRTTWIVLALIVGSLCWYLLSDRYVPYTSQARVQGYVIGVAPEVAGTITKVLVSNNQEVEEGDPLFEIDSSQYQIALSRAESDLVNARSQVEAGNATVLSARANLTAAEANRLRASQDYARLKRLRETDPGTLSVRRLESSKASLDQAEAKVAAAKSDIQRAIEQKGGDDESSNAILLSAQSAVEKARLDLERTVVKASSAGLITDLRADVGQYAGTGKPVMTIIAIHDLWISAAFTENNLGHMQPGTTAEILFDALPGEVFPGSVRNVGLGISAGQAPAPGTLPTVSNSRDWLRQAQRFPVEVGFNVPRDQAVNQLRIGGQASVIVYSDDATVLRWLGQIYIRFMSWLSYAY</sequence>
<dbReference type="Proteomes" id="UP001626549">
    <property type="component" value="Chromosome"/>
</dbReference>
<evidence type="ECO:0000256" key="6">
    <source>
        <dbReference type="SAM" id="Coils"/>
    </source>
</evidence>
<reference evidence="10 11" key="1">
    <citation type="submission" date="2023-10" db="EMBL/GenBank/DDBJ databases">
        <title>Two novel species belonging to the OM43/NOR5 clade.</title>
        <authorList>
            <person name="Park M."/>
        </authorList>
    </citation>
    <scope>NUCLEOTIDE SEQUENCE [LARGE SCALE GENOMIC DNA]</scope>
    <source>
        <strain evidence="10 11">IMCC45268</strain>
    </source>
</reference>
<feature type="domain" description="Multidrug resistance protein MdtA-like barrel-sandwich hybrid" evidence="8">
    <location>
        <begin position="55"/>
        <end position="240"/>
    </location>
</feature>
<evidence type="ECO:0000256" key="4">
    <source>
        <dbReference type="ARBA" id="ARBA00022989"/>
    </source>
</evidence>
<comment type="subcellular location">
    <subcellularLocation>
        <location evidence="1">Membrane</location>
        <topology evidence="1">Single-pass membrane protein</topology>
    </subcellularLocation>
</comment>
<keyword evidence="11" id="KW-1185">Reference proteome</keyword>
<proteinExistence type="inferred from homology"/>
<keyword evidence="5 7" id="KW-0472">Membrane</keyword>
<dbReference type="PANTHER" id="PTHR30386">
    <property type="entry name" value="MEMBRANE FUSION SUBUNIT OF EMRAB-TOLC MULTIDRUG EFFLUX PUMP"/>
    <property type="match status" value="1"/>
</dbReference>